<evidence type="ECO:0000313" key="2">
    <source>
        <dbReference type="EMBL" id="KAK4229238.1"/>
    </source>
</evidence>
<reference evidence="2" key="1">
    <citation type="journal article" date="2023" name="Mol. Phylogenet. Evol.">
        <title>Genome-scale phylogeny and comparative genomics of the fungal order Sordariales.</title>
        <authorList>
            <person name="Hensen N."/>
            <person name="Bonometti L."/>
            <person name="Westerberg I."/>
            <person name="Brannstrom I.O."/>
            <person name="Guillou S."/>
            <person name="Cros-Aarteil S."/>
            <person name="Calhoun S."/>
            <person name="Haridas S."/>
            <person name="Kuo A."/>
            <person name="Mondo S."/>
            <person name="Pangilinan J."/>
            <person name="Riley R."/>
            <person name="LaButti K."/>
            <person name="Andreopoulos B."/>
            <person name="Lipzen A."/>
            <person name="Chen C."/>
            <person name="Yan M."/>
            <person name="Daum C."/>
            <person name="Ng V."/>
            <person name="Clum A."/>
            <person name="Steindorff A."/>
            <person name="Ohm R.A."/>
            <person name="Martin F."/>
            <person name="Silar P."/>
            <person name="Natvig D.O."/>
            <person name="Lalanne C."/>
            <person name="Gautier V."/>
            <person name="Ament-Velasquez S.L."/>
            <person name="Kruys A."/>
            <person name="Hutchinson M.I."/>
            <person name="Powell A.J."/>
            <person name="Barry K."/>
            <person name="Miller A.N."/>
            <person name="Grigoriev I.V."/>
            <person name="Debuchy R."/>
            <person name="Gladieux P."/>
            <person name="Hiltunen Thoren M."/>
            <person name="Johannesson H."/>
        </authorList>
    </citation>
    <scope>NUCLEOTIDE SEQUENCE</scope>
    <source>
        <strain evidence="2">CBS 990.96</strain>
    </source>
</reference>
<feature type="compositionally biased region" description="Polar residues" evidence="1">
    <location>
        <begin position="493"/>
        <end position="506"/>
    </location>
</feature>
<dbReference type="SUPFAM" id="SSF53474">
    <property type="entry name" value="alpha/beta-Hydrolases"/>
    <property type="match status" value="1"/>
</dbReference>
<proteinExistence type="predicted"/>
<organism evidence="2 3">
    <name type="scientific">Podospora fimiseda</name>
    <dbReference type="NCBI Taxonomy" id="252190"/>
    <lineage>
        <taxon>Eukaryota</taxon>
        <taxon>Fungi</taxon>
        <taxon>Dikarya</taxon>
        <taxon>Ascomycota</taxon>
        <taxon>Pezizomycotina</taxon>
        <taxon>Sordariomycetes</taxon>
        <taxon>Sordariomycetidae</taxon>
        <taxon>Sordariales</taxon>
        <taxon>Podosporaceae</taxon>
        <taxon>Podospora</taxon>
    </lineage>
</organism>
<feature type="region of interest" description="Disordered" evidence="1">
    <location>
        <begin position="392"/>
        <end position="425"/>
    </location>
</feature>
<feature type="region of interest" description="Disordered" evidence="1">
    <location>
        <begin position="223"/>
        <end position="245"/>
    </location>
</feature>
<dbReference type="AlphaFoldDB" id="A0AAN7BUI4"/>
<feature type="compositionally biased region" description="Polar residues" evidence="1">
    <location>
        <begin position="588"/>
        <end position="603"/>
    </location>
</feature>
<comment type="caution">
    <text evidence="2">The sequence shown here is derived from an EMBL/GenBank/DDBJ whole genome shotgun (WGS) entry which is preliminary data.</text>
</comment>
<evidence type="ECO:0000313" key="3">
    <source>
        <dbReference type="Proteomes" id="UP001301958"/>
    </source>
</evidence>
<accession>A0AAN7BUI4</accession>
<name>A0AAN7BUI4_9PEZI</name>
<gene>
    <name evidence="2" type="ORF">QBC38DRAFT_497766</name>
</gene>
<protein>
    <recommendedName>
        <fullName evidence="4">AB hydrolase-1 domain-containing protein</fullName>
    </recommendedName>
</protein>
<evidence type="ECO:0008006" key="4">
    <source>
        <dbReference type="Google" id="ProtNLM"/>
    </source>
</evidence>
<reference evidence="2" key="2">
    <citation type="submission" date="2023-05" db="EMBL/GenBank/DDBJ databases">
        <authorList>
            <consortium name="Lawrence Berkeley National Laboratory"/>
            <person name="Steindorff A."/>
            <person name="Hensen N."/>
            <person name="Bonometti L."/>
            <person name="Westerberg I."/>
            <person name="Brannstrom I.O."/>
            <person name="Guillou S."/>
            <person name="Cros-Aarteil S."/>
            <person name="Calhoun S."/>
            <person name="Haridas S."/>
            <person name="Kuo A."/>
            <person name="Mondo S."/>
            <person name="Pangilinan J."/>
            <person name="Riley R."/>
            <person name="Labutti K."/>
            <person name="Andreopoulos B."/>
            <person name="Lipzen A."/>
            <person name="Chen C."/>
            <person name="Yanf M."/>
            <person name="Daum C."/>
            <person name="Ng V."/>
            <person name="Clum A."/>
            <person name="Ohm R."/>
            <person name="Martin F."/>
            <person name="Silar P."/>
            <person name="Natvig D."/>
            <person name="Lalanne C."/>
            <person name="Gautier V."/>
            <person name="Ament-Velasquez S.L."/>
            <person name="Kruys A."/>
            <person name="Hutchinson M.I."/>
            <person name="Powell A.J."/>
            <person name="Barry K."/>
            <person name="Miller A.N."/>
            <person name="Grigoriev I.V."/>
            <person name="Debuchy R."/>
            <person name="Gladieux P."/>
            <person name="Thoren M.H."/>
            <person name="Johannesson H."/>
        </authorList>
    </citation>
    <scope>NUCLEOTIDE SEQUENCE</scope>
    <source>
        <strain evidence="2">CBS 990.96</strain>
    </source>
</reference>
<dbReference type="PANTHER" id="PTHR43194:SF4">
    <property type="entry name" value="AB HYDROLASE-1 DOMAIN-CONTAINING PROTEIN"/>
    <property type="match status" value="1"/>
</dbReference>
<dbReference type="EMBL" id="MU865310">
    <property type="protein sequence ID" value="KAK4229238.1"/>
    <property type="molecule type" value="Genomic_DNA"/>
</dbReference>
<dbReference type="PANTHER" id="PTHR43194">
    <property type="entry name" value="HYDROLASE ALPHA/BETA FOLD FAMILY"/>
    <property type="match status" value="1"/>
</dbReference>
<feature type="region of interest" description="Disordered" evidence="1">
    <location>
        <begin position="588"/>
        <end position="640"/>
    </location>
</feature>
<sequence>MSAEVNPNPPNMVVDGAKTMHTTAPTTKTSVFRHAPLNTTTVNRYPIILIHSEHYTAQIWGEKPDGGNGWASDFVKAGFAVITPTLPLNGTPEEEARVWVEAGCSVKKLNPAFVEKMMTAPAQIKKAHWKNRDFHHQWPGTGRRGDPIFEKFMSMTVPTYLERPERETSGQEALVEILHSLDKRCILIGHGSGANLAWLAADMDPAHVAAIIAVEPLGPPFGNGKRMTAPNRPKYTPNIPEPEPTEDLYLSQKQPRKYGIADIPLTFDPPLEAPTSFVDELLTERHRPLPYKRTLGPLPGERCFLQDTGGDPPRRLVNLQKIPQAVWTATSSFHVAFDWATVEFLKEAGVPCDHLTPNRATGNGHLCFLEKNSSSIAKSIMCWIKAKLGDVSPRASKNAGQPPNQGQPIRVQPGQAPNPAQRQPANQSHILENAATARNQAPTQIRVPTQAQLAQDSAALPDNPITTPMTFGHGLVPIWGTPYLQAPAATAVNREQNPSSASTANKVSKDAKPRGKKRGPYKKTLVRRALAAAQAAAASDPSQVAAENRPPSTASGSVSGSSEAAVAPTSFMSASFAPMEASAPDISFTSGFEAQRPPDSQESAPILPSLPLGPQLTPKASRDSTTEVPDTPRPNRYRPV</sequence>
<feature type="compositionally biased region" description="Low complexity" evidence="1">
    <location>
        <begin position="527"/>
        <end position="561"/>
    </location>
</feature>
<feature type="compositionally biased region" description="Polar residues" evidence="1">
    <location>
        <begin position="398"/>
        <end position="407"/>
    </location>
</feature>
<keyword evidence="3" id="KW-1185">Reference proteome</keyword>
<dbReference type="Gene3D" id="3.40.50.1820">
    <property type="entry name" value="alpha/beta hydrolase"/>
    <property type="match status" value="1"/>
</dbReference>
<feature type="compositionally biased region" description="Basic residues" evidence="1">
    <location>
        <begin position="514"/>
        <end position="526"/>
    </location>
</feature>
<dbReference type="InterPro" id="IPR029058">
    <property type="entry name" value="AB_hydrolase_fold"/>
</dbReference>
<feature type="region of interest" description="Disordered" evidence="1">
    <location>
        <begin position="490"/>
        <end position="561"/>
    </location>
</feature>
<dbReference type="Proteomes" id="UP001301958">
    <property type="component" value="Unassembled WGS sequence"/>
</dbReference>
<dbReference type="InterPro" id="IPR050228">
    <property type="entry name" value="Carboxylesterase_BioH"/>
</dbReference>
<evidence type="ECO:0000256" key="1">
    <source>
        <dbReference type="SAM" id="MobiDB-lite"/>
    </source>
</evidence>